<reference evidence="2" key="1">
    <citation type="submission" date="2023-07" db="EMBL/GenBank/DDBJ databases">
        <title>A chromosome-level genome assembly of Lolium multiflorum.</title>
        <authorList>
            <person name="Chen Y."/>
            <person name="Copetti D."/>
            <person name="Kolliker R."/>
            <person name="Studer B."/>
        </authorList>
    </citation>
    <scope>NUCLEOTIDE SEQUENCE</scope>
    <source>
        <strain evidence="2">02402/16</strain>
        <tissue evidence="2">Leaf</tissue>
    </source>
</reference>
<dbReference type="AlphaFoldDB" id="A0AAD8R8N1"/>
<gene>
    <name evidence="2" type="ORF">QYE76_020516</name>
    <name evidence="3" type="ORF">QYE76_020517</name>
</gene>
<sequence>MARECRKKKREEAHLARQADGHNGDPDLLMAVFTAASLVPENGNLMSSFPLQQRCTGTLAKKFATIRFKDGETVDNFAIRITGMMSKLALLGKIVLEG</sequence>
<evidence type="ECO:0000313" key="2">
    <source>
        <dbReference type="EMBL" id="KAK1614999.1"/>
    </source>
</evidence>
<accession>A0AAD8R8N1</accession>
<proteinExistence type="predicted"/>
<evidence type="ECO:0000313" key="3">
    <source>
        <dbReference type="EMBL" id="KAK1615000.1"/>
    </source>
</evidence>
<comment type="caution">
    <text evidence="2">The sequence shown here is derived from an EMBL/GenBank/DDBJ whole genome shotgun (WGS) entry which is preliminary data.</text>
</comment>
<keyword evidence="4" id="KW-1185">Reference proteome</keyword>
<name>A0AAD8R8N1_LOLMU</name>
<dbReference type="EMBL" id="JAUUTY010000006">
    <property type="protein sequence ID" value="KAK1615000.1"/>
    <property type="molecule type" value="Genomic_DNA"/>
</dbReference>
<dbReference type="EMBL" id="JAUUTY010000006">
    <property type="protein sequence ID" value="KAK1614999.1"/>
    <property type="molecule type" value="Genomic_DNA"/>
</dbReference>
<evidence type="ECO:0000256" key="1">
    <source>
        <dbReference type="SAM" id="MobiDB-lite"/>
    </source>
</evidence>
<feature type="region of interest" description="Disordered" evidence="1">
    <location>
        <begin position="1"/>
        <end position="24"/>
    </location>
</feature>
<organism evidence="2 4">
    <name type="scientific">Lolium multiflorum</name>
    <name type="common">Italian ryegrass</name>
    <name type="synonym">Lolium perenne subsp. multiflorum</name>
    <dbReference type="NCBI Taxonomy" id="4521"/>
    <lineage>
        <taxon>Eukaryota</taxon>
        <taxon>Viridiplantae</taxon>
        <taxon>Streptophyta</taxon>
        <taxon>Embryophyta</taxon>
        <taxon>Tracheophyta</taxon>
        <taxon>Spermatophyta</taxon>
        <taxon>Magnoliopsida</taxon>
        <taxon>Liliopsida</taxon>
        <taxon>Poales</taxon>
        <taxon>Poaceae</taxon>
        <taxon>BOP clade</taxon>
        <taxon>Pooideae</taxon>
        <taxon>Poodae</taxon>
        <taxon>Poeae</taxon>
        <taxon>Poeae Chloroplast Group 2 (Poeae type)</taxon>
        <taxon>Loliodinae</taxon>
        <taxon>Loliinae</taxon>
        <taxon>Lolium</taxon>
    </lineage>
</organism>
<evidence type="ECO:0000313" key="4">
    <source>
        <dbReference type="Proteomes" id="UP001231189"/>
    </source>
</evidence>
<dbReference type="Proteomes" id="UP001231189">
    <property type="component" value="Unassembled WGS sequence"/>
</dbReference>
<protein>
    <submittedName>
        <fullName evidence="2">Uncharacterized protein</fullName>
    </submittedName>
</protein>